<feature type="transmembrane region" description="Helical" evidence="12">
    <location>
        <begin position="101"/>
        <end position="123"/>
    </location>
</feature>
<dbReference type="InterPro" id="IPR003780">
    <property type="entry name" value="COX15/CtaA_fam"/>
</dbReference>
<dbReference type="EMBL" id="UINC01066419">
    <property type="protein sequence ID" value="SVB97114.1"/>
    <property type="molecule type" value="Genomic_DNA"/>
</dbReference>
<evidence type="ECO:0000313" key="13">
    <source>
        <dbReference type="EMBL" id="SVB97114.1"/>
    </source>
</evidence>
<evidence type="ECO:0000256" key="8">
    <source>
        <dbReference type="ARBA" id="ARBA00023133"/>
    </source>
</evidence>
<evidence type="ECO:0000256" key="3">
    <source>
        <dbReference type="ARBA" id="ARBA00022692"/>
    </source>
</evidence>
<dbReference type="Pfam" id="PF02628">
    <property type="entry name" value="COX15-CtaA"/>
    <property type="match status" value="1"/>
</dbReference>
<dbReference type="AlphaFoldDB" id="A0A382IBL3"/>
<comment type="pathway">
    <text evidence="11">Porphyrin-containing compound metabolism.</text>
</comment>
<feature type="transmembrane region" description="Helical" evidence="12">
    <location>
        <begin position="76"/>
        <end position="95"/>
    </location>
</feature>
<evidence type="ECO:0000256" key="1">
    <source>
        <dbReference type="ARBA" id="ARBA00004141"/>
    </source>
</evidence>
<evidence type="ECO:0000256" key="12">
    <source>
        <dbReference type="SAM" id="Phobius"/>
    </source>
</evidence>
<evidence type="ECO:0000256" key="5">
    <source>
        <dbReference type="ARBA" id="ARBA00022989"/>
    </source>
</evidence>
<sequence length="137" mass="15191">MVLFQITLGGIVRVTESGLGCPDWPLCDGQIVPEFDFHTAIEWGHRVSGAFIGILIIIINVISVKFYGRKSAQSSISLSLLLLVVLEGVLGGITVLTELAWWIRLIHLGVSFVILFLFAYLFSSIRNIKVNRKSFIS</sequence>
<keyword evidence="10" id="KW-1015">Disulfide bond</keyword>
<keyword evidence="2" id="KW-1003">Cell membrane</keyword>
<keyword evidence="3 12" id="KW-0812">Transmembrane</keyword>
<keyword evidence="8" id="KW-0350">Heme biosynthesis</keyword>
<keyword evidence="6" id="KW-0560">Oxidoreductase</keyword>
<dbReference type="InterPro" id="IPR050450">
    <property type="entry name" value="COX15/CtaA_HemeA_synthase"/>
</dbReference>
<evidence type="ECO:0000256" key="9">
    <source>
        <dbReference type="ARBA" id="ARBA00023136"/>
    </source>
</evidence>
<evidence type="ECO:0000256" key="10">
    <source>
        <dbReference type="ARBA" id="ARBA00023157"/>
    </source>
</evidence>
<accession>A0A382IBL3</accession>
<dbReference type="PANTHER" id="PTHR35457">
    <property type="entry name" value="HEME A SYNTHASE"/>
    <property type="match status" value="1"/>
</dbReference>
<proteinExistence type="predicted"/>
<evidence type="ECO:0000256" key="2">
    <source>
        <dbReference type="ARBA" id="ARBA00022475"/>
    </source>
</evidence>
<keyword evidence="5 12" id="KW-1133">Transmembrane helix</keyword>
<evidence type="ECO:0000256" key="4">
    <source>
        <dbReference type="ARBA" id="ARBA00022723"/>
    </source>
</evidence>
<keyword evidence="9 12" id="KW-0472">Membrane</keyword>
<dbReference type="GO" id="GO:0016491">
    <property type="term" value="F:oxidoreductase activity"/>
    <property type="evidence" value="ECO:0007669"/>
    <property type="project" value="UniProtKB-KW"/>
</dbReference>
<gene>
    <name evidence="13" type="ORF">METZ01_LOCUS249968</name>
</gene>
<protein>
    <recommendedName>
        <fullName evidence="14">Cytochrome oxidase assembly protein</fullName>
    </recommendedName>
</protein>
<reference evidence="13" key="1">
    <citation type="submission" date="2018-05" db="EMBL/GenBank/DDBJ databases">
        <authorList>
            <person name="Lanie J.A."/>
            <person name="Ng W.-L."/>
            <person name="Kazmierczak K.M."/>
            <person name="Andrzejewski T.M."/>
            <person name="Davidsen T.M."/>
            <person name="Wayne K.J."/>
            <person name="Tettelin H."/>
            <person name="Glass J.I."/>
            <person name="Rusch D."/>
            <person name="Podicherti R."/>
            <person name="Tsui H.-C.T."/>
            <person name="Winkler M.E."/>
        </authorList>
    </citation>
    <scope>NUCLEOTIDE SEQUENCE</scope>
</reference>
<keyword evidence="7" id="KW-0408">Iron</keyword>
<evidence type="ECO:0000256" key="6">
    <source>
        <dbReference type="ARBA" id="ARBA00023002"/>
    </source>
</evidence>
<comment type="subcellular location">
    <subcellularLocation>
        <location evidence="1">Membrane</location>
        <topology evidence="1">Multi-pass membrane protein</topology>
    </subcellularLocation>
</comment>
<dbReference type="GO" id="GO:0046872">
    <property type="term" value="F:metal ion binding"/>
    <property type="evidence" value="ECO:0007669"/>
    <property type="project" value="UniProtKB-KW"/>
</dbReference>
<dbReference type="GO" id="GO:0016020">
    <property type="term" value="C:membrane"/>
    <property type="evidence" value="ECO:0007669"/>
    <property type="project" value="UniProtKB-SubCell"/>
</dbReference>
<name>A0A382IBL3_9ZZZZ</name>
<evidence type="ECO:0000256" key="7">
    <source>
        <dbReference type="ARBA" id="ARBA00023004"/>
    </source>
</evidence>
<evidence type="ECO:0000256" key="11">
    <source>
        <dbReference type="ARBA" id="ARBA00023444"/>
    </source>
</evidence>
<dbReference type="GO" id="GO:0006784">
    <property type="term" value="P:heme A biosynthetic process"/>
    <property type="evidence" value="ECO:0007669"/>
    <property type="project" value="InterPro"/>
</dbReference>
<organism evidence="13">
    <name type="scientific">marine metagenome</name>
    <dbReference type="NCBI Taxonomy" id="408172"/>
    <lineage>
        <taxon>unclassified sequences</taxon>
        <taxon>metagenomes</taxon>
        <taxon>ecological metagenomes</taxon>
    </lineage>
</organism>
<keyword evidence="4" id="KW-0479">Metal-binding</keyword>
<dbReference type="PANTHER" id="PTHR35457:SF1">
    <property type="entry name" value="HEME A SYNTHASE"/>
    <property type="match status" value="1"/>
</dbReference>
<feature type="non-terminal residue" evidence="13">
    <location>
        <position position="137"/>
    </location>
</feature>
<evidence type="ECO:0008006" key="14">
    <source>
        <dbReference type="Google" id="ProtNLM"/>
    </source>
</evidence>
<feature type="transmembrane region" description="Helical" evidence="12">
    <location>
        <begin position="43"/>
        <end position="64"/>
    </location>
</feature>